<comment type="subcellular location">
    <subcellularLocation>
        <location evidence="1">Membrane</location>
        <topology evidence="1">Multi-pass membrane protein</topology>
    </subcellularLocation>
</comment>
<dbReference type="AlphaFoldDB" id="A0A835BKY4"/>
<dbReference type="GO" id="GO:0008270">
    <property type="term" value="F:zinc ion binding"/>
    <property type="evidence" value="ECO:0007669"/>
    <property type="project" value="UniProtKB-KW"/>
</dbReference>
<evidence type="ECO:0000313" key="12">
    <source>
        <dbReference type="Proteomes" id="UP000636709"/>
    </source>
</evidence>
<organism evidence="11 12">
    <name type="scientific">Digitaria exilis</name>
    <dbReference type="NCBI Taxonomy" id="1010633"/>
    <lineage>
        <taxon>Eukaryota</taxon>
        <taxon>Viridiplantae</taxon>
        <taxon>Streptophyta</taxon>
        <taxon>Embryophyta</taxon>
        <taxon>Tracheophyta</taxon>
        <taxon>Spermatophyta</taxon>
        <taxon>Magnoliopsida</taxon>
        <taxon>Liliopsida</taxon>
        <taxon>Poales</taxon>
        <taxon>Poaceae</taxon>
        <taxon>PACMAD clade</taxon>
        <taxon>Panicoideae</taxon>
        <taxon>Panicodae</taxon>
        <taxon>Paniceae</taxon>
        <taxon>Anthephorinae</taxon>
        <taxon>Digitaria</taxon>
    </lineage>
</organism>
<evidence type="ECO:0000259" key="10">
    <source>
        <dbReference type="PROSITE" id="PS50089"/>
    </source>
</evidence>
<comment type="similarity">
    <text evidence="8">Belongs to the RING-type zinc finger family. NIP subfamily.</text>
</comment>
<evidence type="ECO:0000313" key="11">
    <source>
        <dbReference type="EMBL" id="KAF8701046.1"/>
    </source>
</evidence>
<keyword evidence="3" id="KW-0479">Metal-binding</keyword>
<evidence type="ECO:0000256" key="8">
    <source>
        <dbReference type="ARBA" id="ARBA00061072"/>
    </source>
</evidence>
<feature type="domain" description="RING-type" evidence="10">
    <location>
        <begin position="247"/>
        <end position="289"/>
    </location>
</feature>
<dbReference type="EMBL" id="JACEFO010001823">
    <property type="protein sequence ID" value="KAF8701046.1"/>
    <property type="molecule type" value="Genomic_DNA"/>
</dbReference>
<dbReference type="GO" id="GO:0016020">
    <property type="term" value="C:membrane"/>
    <property type="evidence" value="ECO:0007669"/>
    <property type="project" value="UniProtKB-SubCell"/>
</dbReference>
<evidence type="ECO:0000256" key="3">
    <source>
        <dbReference type="ARBA" id="ARBA00022723"/>
    </source>
</evidence>
<dbReference type="Proteomes" id="UP000636709">
    <property type="component" value="Unassembled WGS sequence"/>
</dbReference>
<dbReference type="OrthoDB" id="8062037at2759"/>
<evidence type="ECO:0000256" key="7">
    <source>
        <dbReference type="ARBA" id="ARBA00023136"/>
    </source>
</evidence>
<keyword evidence="2" id="KW-0812">Transmembrane</keyword>
<dbReference type="SUPFAM" id="SSF57850">
    <property type="entry name" value="RING/U-box"/>
    <property type="match status" value="1"/>
</dbReference>
<protein>
    <recommendedName>
        <fullName evidence="10">RING-type domain-containing protein</fullName>
    </recommendedName>
</protein>
<accession>A0A835BKY4</accession>
<dbReference type="SMART" id="SM00184">
    <property type="entry name" value="RING"/>
    <property type="match status" value="1"/>
</dbReference>
<evidence type="ECO:0000256" key="4">
    <source>
        <dbReference type="ARBA" id="ARBA00022771"/>
    </source>
</evidence>
<gene>
    <name evidence="11" type="ORF">HU200_033941</name>
</gene>
<dbReference type="Pfam" id="PF13639">
    <property type="entry name" value="zf-RING_2"/>
    <property type="match status" value="1"/>
</dbReference>
<dbReference type="PROSITE" id="PS50089">
    <property type="entry name" value="ZF_RING_2"/>
    <property type="match status" value="1"/>
</dbReference>
<dbReference type="FunFam" id="3.30.40.10:FF:000505">
    <property type="entry name" value="NEP1-interacting protein-like 1"/>
    <property type="match status" value="1"/>
</dbReference>
<keyword evidence="7" id="KW-0472">Membrane</keyword>
<dbReference type="InterPro" id="IPR001841">
    <property type="entry name" value="Znf_RING"/>
</dbReference>
<keyword evidence="4 9" id="KW-0863">Zinc-finger</keyword>
<comment type="caution">
    <text evidence="11">The sequence shown here is derived from an EMBL/GenBank/DDBJ whole genome shotgun (WGS) entry which is preliminary data.</text>
</comment>
<dbReference type="Gene3D" id="3.30.40.10">
    <property type="entry name" value="Zinc/RING finger domain, C3HC4 (zinc finger)"/>
    <property type="match status" value="1"/>
</dbReference>
<name>A0A835BKY4_9POAL</name>
<dbReference type="InterPro" id="IPR013083">
    <property type="entry name" value="Znf_RING/FYVE/PHD"/>
</dbReference>
<keyword evidence="5" id="KW-0862">Zinc</keyword>
<evidence type="ECO:0000256" key="2">
    <source>
        <dbReference type="ARBA" id="ARBA00022692"/>
    </source>
</evidence>
<reference evidence="11" key="1">
    <citation type="submission" date="2020-07" db="EMBL/GenBank/DDBJ databases">
        <title>Genome sequence and genetic diversity analysis of an under-domesticated orphan crop, white fonio (Digitaria exilis).</title>
        <authorList>
            <person name="Bennetzen J.L."/>
            <person name="Chen S."/>
            <person name="Ma X."/>
            <person name="Wang X."/>
            <person name="Yssel A.E.J."/>
            <person name="Chaluvadi S.R."/>
            <person name="Johnson M."/>
            <person name="Gangashetty P."/>
            <person name="Hamidou F."/>
            <person name="Sanogo M.D."/>
            <person name="Zwaenepoel A."/>
            <person name="Wallace J."/>
            <person name="Van De Peer Y."/>
            <person name="Van Deynze A."/>
        </authorList>
    </citation>
    <scope>NUCLEOTIDE SEQUENCE</scope>
    <source>
        <tissue evidence="11">Leaves</tissue>
    </source>
</reference>
<proteinExistence type="inferred from homology"/>
<evidence type="ECO:0000256" key="9">
    <source>
        <dbReference type="PROSITE-ProRule" id="PRU00175"/>
    </source>
</evidence>
<evidence type="ECO:0000256" key="5">
    <source>
        <dbReference type="ARBA" id="ARBA00022833"/>
    </source>
</evidence>
<dbReference type="PANTHER" id="PTHR46151">
    <property type="entry name" value="NEP1-INTERACTING PROTEIN-LIKE 2"/>
    <property type="match status" value="1"/>
</dbReference>
<keyword evidence="6" id="KW-1133">Transmembrane helix</keyword>
<keyword evidence="12" id="KW-1185">Reference proteome</keyword>
<evidence type="ECO:0000256" key="6">
    <source>
        <dbReference type="ARBA" id="ARBA00022989"/>
    </source>
</evidence>
<sequence>MDMNTDTMSLTDSSWLHHPAAMDDTAAPHRSPAGVGEGLGSFASRAVESLGSLATRAAESLARGLVTCVFATVGTVLGAITGGLIGLATETGVVRGTGVGGITGALVSMEVVESSLAIWRSDEPAIWSVVYVVGLGCPNSQRRIRRRLRVPCRTDSRFGLFLSVSQLDVIWSLLTGRLVREKVDPAVLNAVESQMSAVEAPVGHGDGADIFETGGTTGMPKAAIDALPVVRFAERGNVDASGELVACSVCLQEFEAGESARSLPVCRHTFHLPCIDGWLLRHASCPLCRRAV</sequence>
<dbReference type="PANTHER" id="PTHR46151:SF13">
    <property type="entry name" value="RING-TYPE DOMAIN-CONTAINING PROTEIN"/>
    <property type="match status" value="1"/>
</dbReference>
<evidence type="ECO:0000256" key="1">
    <source>
        <dbReference type="ARBA" id="ARBA00004141"/>
    </source>
</evidence>